<dbReference type="CDD" id="cd01650">
    <property type="entry name" value="RT_nLTR_like"/>
    <property type="match status" value="1"/>
</dbReference>
<feature type="domain" description="Reverse transcriptase" evidence="1">
    <location>
        <begin position="143"/>
        <end position="416"/>
    </location>
</feature>
<proteinExistence type="predicted"/>
<dbReference type="EMBL" id="JACTAM010000021">
    <property type="protein sequence ID" value="KAI2651661.1"/>
    <property type="molecule type" value="Genomic_DNA"/>
</dbReference>
<gene>
    <name evidence="2" type="ORF">H4Q32_019800</name>
</gene>
<keyword evidence="2" id="KW-0808">Transferase</keyword>
<keyword evidence="3" id="KW-1185">Reference proteome</keyword>
<keyword evidence="2" id="KW-0548">Nucleotidyltransferase</keyword>
<evidence type="ECO:0000259" key="1">
    <source>
        <dbReference type="PROSITE" id="PS50878"/>
    </source>
</evidence>
<evidence type="ECO:0000313" key="3">
    <source>
        <dbReference type="Proteomes" id="UP000830375"/>
    </source>
</evidence>
<dbReference type="GO" id="GO:0003964">
    <property type="term" value="F:RNA-directed DNA polymerase activity"/>
    <property type="evidence" value="ECO:0007669"/>
    <property type="project" value="UniProtKB-KW"/>
</dbReference>
<reference evidence="2 3" key="1">
    <citation type="submission" date="2022-01" db="EMBL/GenBank/DDBJ databases">
        <title>A high-quality chromosome-level genome assembly of rohu carp, Labeo rohita.</title>
        <authorList>
            <person name="Arick M.A. II"/>
            <person name="Hsu C.-Y."/>
            <person name="Magbanua Z."/>
            <person name="Pechanova O."/>
            <person name="Grover C."/>
            <person name="Miller E."/>
            <person name="Thrash A."/>
            <person name="Ezzel L."/>
            <person name="Alam S."/>
            <person name="Benzie J."/>
            <person name="Hamilton M."/>
            <person name="Karsi A."/>
            <person name="Lawrence M.L."/>
            <person name="Peterson D.G."/>
        </authorList>
    </citation>
    <scope>NUCLEOTIDE SEQUENCE [LARGE SCALE GENOMIC DNA]</scope>
    <source>
        <strain evidence="3">BAU-BD-2019</strain>
        <tissue evidence="2">Blood</tissue>
    </source>
</reference>
<comment type="caution">
    <text evidence="2">The sequence shown here is derived from an EMBL/GenBank/DDBJ whole genome shotgun (WGS) entry which is preliminary data.</text>
</comment>
<accession>A0ABQ8LN70</accession>
<dbReference type="InterPro" id="IPR043502">
    <property type="entry name" value="DNA/RNA_pol_sf"/>
</dbReference>
<evidence type="ECO:0000313" key="2">
    <source>
        <dbReference type="EMBL" id="KAI2651661.1"/>
    </source>
</evidence>
<dbReference type="SUPFAM" id="SSF56672">
    <property type="entry name" value="DNA/RNA polymerases"/>
    <property type="match status" value="1"/>
</dbReference>
<name>A0ABQ8LN70_LABRO</name>
<dbReference type="PROSITE" id="PS50878">
    <property type="entry name" value="RT_POL"/>
    <property type="match status" value="1"/>
</dbReference>
<dbReference type="InterPro" id="IPR000477">
    <property type="entry name" value="RT_dom"/>
</dbReference>
<organism evidence="2 3">
    <name type="scientific">Labeo rohita</name>
    <name type="common">Indian major carp</name>
    <name type="synonym">Cyprinus rohita</name>
    <dbReference type="NCBI Taxonomy" id="84645"/>
    <lineage>
        <taxon>Eukaryota</taxon>
        <taxon>Metazoa</taxon>
        <taxon>Chordata</taxon>
        <taxon>Craniata</taxon>
        <taxon>Vertebrata</taxon>
        <taxon>Euteleostomi</taxon>
        <taxon>Actinopterygii</taxon>
        <taxon>Neopterygii</taxon>
        <taxon>Teleostei</taxon>
        <taxon>Ostariophysi</taxon>
        <taxon>Cypriniformes</taxon>
        <taxon>Cyprinidae</taxon>
        <taxon>Labeoninae</taxon>
        <taxon>Labeonini</taxon>
        <taxon>Labeo</taxon>
    </lineage>
</organism>
<dbReference type="Proteomes" id="UP000830375">
    <property type="component" value="Unassembled WGS sequence"/>
</dbReference>
<sequence length="612" mass="68842">MSRYRQALKAARAEHIRKLIENNQNNPRFLFSTVARLTNNQTPPDLNIPLQLNSNDFMNFFTDKIDNIRNTITSVDYTASNMSTSFVAPKEKLQYFTAIGQEELNKLITVSKPTTCLLDPVPTKLLKELLPVAEEPLLNIINSSLSLGHVPKPFKLAVIKPLIKKPQLDPSELANYRPISNLPFMSKILEKVISAQLCSFLQKNDFFQSGFRPHHSTETALVKITNDLLLASDQGCISLLVLLDLSAAFDTIDHDILIDRLQNYAGIQGQALKWFRSYLSDRYHFVYLNGESSQLSPVKYGVPQGSVLGPLLFSIYLLPLGNIIRKHGISFHCYADDTQLYISTRPDETSELSKLTECVKNVKDWMTNNFLLLNSDKTEILLIGPKNNTQNLLTYNLQLDGCTVTSTTVKSLGVILDSNLSFENHISHVTKTAFFHLRNIAKLRNMLPVSDAEKLVHAFMTSRLDYCNALLGGCPASSINKLQIVQNAAARVLTRSRKYDHITPILKSLHWLPIRFRISYKIALLTYKALNGLAPAYLTSILPRYNPSRSLRSQNSGLLVVPRIAKSTKGGRAFSHLAPKLWNSLPDNVRGSDTLSLFKSRLKTHLFSQAFK</sequence>
<dbReference type="PANTHER" id="PTHR33332">
    <property type="entry name" value="REVERSE TRANSCRIPTASE DOMAIN-CONTAINING PROTEIN"/>
    <property type="match status" value="1"/>
</dbReference>
<keyword evidence="2" id="KW-0695">RNA-directed DNA polymerase</keyword>
<dbReference type="Pfam" id="PF00078">
    <property type="entry name" value="RVT_1"/>
    <property type="match status" value="1"/>
</dbReference>
<protein>
    <submittedName>
        <fullName evidence="2">RNA-directed DNA polymerase from mobile element jockey</fullName>
    </submittedName>
</protein>